<dbReference type="RefSeq" id="WP_344418036.1">
    <property type="nucleotide sequence ID" value="NZ_BAAANN010000010.1"/>
</dbReference>
<protein>
    <recommendedName>
        <fullName evidence="4">Glyoxalase-like domain-containing protein</fullName>
    </recommendedName>
</protein>
<feature type="region of interest" description="Disordered" evidence="1">
    <location>
        <begin position="1"/>
        <end position="32"/>
    </location>
</feature>
<proteinExistence type="predicted"/>
<accession>A0ABP5C4P7</accession>
<gene>
    <name evidence="2" type="ORF">GCM10009754_30100</name>
</gene>
<reference evidence="3" key="1">
    <citation type="journal article" date="2019" name="Int. J. Syst. Evol. Microbiol.">
        <title>The Global Catalogue of Microorganisms (GCM) 10K type strain sequencing project: providing services to taxonomists for standard genome sequencing and annotation.</title>
        <authorList>
            <consortium name="The Broad Institute Genomics Platform"/>
            <consortium name="The Broad Institute Genome Sequencing Center for Infectious Disease"/>
            <person name="Wu L."/>
            <person name="Ma J."/>
        </authorList>
    </citation>
    <scope>NUCLEOTIDE SEQUENCE [LARGE SCALE GENOMIC DNA]</scope>
    <source>
        <strain evidence="3">JCM 14545</strain>
    </source>
</reference>
<organism evidence="2 3">
    <name type="scientific">Amycolatopsis minnesotensis</name>
    <dbReference type="NCBI Taxonomy" id="337894"/>
    <lineage>
        <taxon>Bacteria</taxon>
        <taxon>Bacillati</taxon>
        <taxon>Actinomycetota</taxon>
        <taxon>Actinomycetes</taxon>
        <taxon>Pseudonocardiales</taxon>
        <taxon>Pseudonocardiaceae</taxon>
        <taxon>Amycolatopsis</taxon>
    </lineage>
</organism>
<evidence type="ECO:0000313" key="2">
    <source>
        <dbReference type="EMBL" id="GAA1957863.1"/>
    </source>
</evidence>
<dbReference type="Proteomes" id="UP001501116">
    <property type="component" value="Unassembled WGS sequence"/>
</dbReference>
<keyword evidence="3" id="KW-1185">Reference proteome</keyword>
<evidence type="ECO:0008006" key="4">
    <source>
        <dbReference type="Google" id="ProtNLM"/>
    </source>
</evidence>
<evidence type="ECO:0000313" key="3">
    <source>
        <dbReference type="Proteomes" id="UP001501116"/>
    </source>
</evidence>
<comment type="caution">
    <text evidence="2">The sequence shown here is derived from an EMBL/GenBank/DDBJ whole genome shotgun (WGS) entry which is preliminary data.</text>
</comment>
<name>A0ABP5C4P7_9PSEU</name>
<sequence>MNDTTPTAFAVPAAFAVPPQPKARNPSRAPRNAALPQRLLVHWDRETGWAHLAVAEPDGANPRFAGFHRFPNGDTGSVLATLTEAGWDVGRAAELGDGMLGVQARPVHDRECRDEVR</sequence>
<dbReference type="EMBL" id="BAAANN010000010">
    <property type="protein sequence ID" value="GAA1957863.1"/>
    <property type="molecule type" value="Genomic_DNA"/>
</dbReference>
<evidence type="ECO:0000256" key="1">
    <source>
        <dbReference type="SAM" id="MobiDB-lite"/>
    </source>
</evidence>